<dbReference type="PANTHER" id="PTHR21015:SF22">
    <property type="entry name" value="GLYCOSYLTRANSFERASE"/>
    <property type="match status" value="1"/>
</dbReference>
<keyword evidence="4 10" id="KW-0808">Transferase</keyword>
<dbReference type="RefSeq" id="WP_045808579.1">
    <property type="nucleotide sequence ID" value="NZ_LANX01000001.1"/>
</dbReference>
<comment type="catalytic activity">
    <reaction evidence="10">
        <text>di-trans,octa-cis-undecaprenyl diphospho-N-acetyl-alpha-D-muramoyl-L-alanyl-D-glutamyl-meso-2,6-diaminopimeloyl-D-alanyl-D-alanine + UDP-N-acetyl-alpha-D-glucosamine = di-trans,octa-cis-undecaprenyl diphospho-[N-acetyl-alpha-D-glucosaminyl-(1-&gt;4)]-N-acetyl-alpha-D-muramoyl-L-alanyl-D-glutamyl-meso-2,6-diaminopimeloyl-D-alanyl-D-alanine + UDP + H(+)</text>
        <dbReference type="Rhea" id="RHEA:31227"/>
        <dbReference type="ChEBI" id="CHEBI:15378"/>
        <dbReference type="ChEBI" id="CHEBI:57705"/>
        <dbReference type="ChEBI" id="CHEBI:58223"/>
        <dbReference type="ChEBI" id="CHEBI:61387"/>
        <dbReference type="ChEBI" id="CHEBI:61388"/>
        <dbReference type="EC" id="2.4.1.227"/>
    </reaction>
</comment>
<dbReference type="GO" id="GO:0051301">
    <property type="term" value="P:cell division"/>
    <property type="evidence" value="ECO:0007669"/>
    <property type="project" value="UniProtKB-KW"/>
</dbReference>
<organism evidence="14 15">
    <name type="scientific">Candidatus Neoehrlichia procyonis str. RAC413</name>
    <dbReference type="NCBI Taxonomy" id="1359163"/>
    <lineage>
        <taxon>Bacteria</taxon>
        <taxon>Pseudomonadati</taxon>
        <taxon>Pseudomonadota</taxon>
        <taxon>Alphaproteobacteria</taxon>
        <taxon>Rickettsiales</taxon>
        <taxon>Anaplasmataceae</taxon>
        <taxon>Candidatus Neoehrlichia</taxon>
    </lineage>
</organism>
<dbReference type="SUPFAM" id="SSF53756">
    <property type="entry name" value="UDP-Glycosyltransferase/glycogen phosphorylase"/>
    <property type="match status" value="1"/>
</dbReference>
<comment type="caution">
    <text evidence="14">The sequence shown here is derived from an EMBL/GenBank/DDBJ whole genome shotgun (WGS) entry which is preliminary data.</text>
</comment>
<dbReference type="EMBL" id="LANX01000001">
    <property type="protein sequence ID" value="KJV68710.1"/>
    <property type="molecule type" value="Genomic_DNA"/>
</dbReference>
<dbReference type="STRING" id="1359163.NLO413_0071"/>
<comment type="function">
    <text evidence="10">Cell wall formation. Catalyzes the transfer of a GlcNAc subunit on undecaprenyl-pyrophosphoryl-MurNAc-pentapeptide (lipid intermediate I) to form undecaprenyl-pyrophosphoryl-MurNAc-(pentapeptide)GlcNAc (lipid intermediate II).</text>
</comment>
<keyword evidence="11" id="KW-1133">Transmembrane helix</keyword>
<protein>
    <recommendedName>
        <fullName evidence="10">UDP-N-acetylglucosamine--N-acetylmuramyl-(pentapeptide) pyrophosphoryl-undecaprenol N-acetylglucosamine transferase</fullName>
        <ecNumber evidence="10">2.4.1.227</ecNumber>
    </recommendedName>
    <alternativeName>
        <fullName evidence="10">Undecaprenyl-PP-MurNAc-pentapeptide-UDPGlcNAc GlcNAc transferase</fullName>
    </alternativeName>
</protein>
<keyword evidence="8 10" id="KW-0131">Cell cycle</keyword>
<evidence type="ECO:0000256" key="6">
    <source>
        <dbReference type="ARBA" id="ARBA00022984"/>
    </source>
</evidence>
<comment type="subcellular location">
    <subcellularLocation>
        <location evidence="10">Cell membrane</location>
        <topology evidence="10">Peripheral membrane protein</topology>
        <orientation evidence="10">Cytoplasmic side</orientation>
    </subcellularLocation>
</comment>
<dbReference type="Pfam" id="PF03033">
    <property type="entry name" value="Glyco_transf_28"/>
    <property type="match status" value="1"/>
</dbReference>
<dbReference type="GO" id="GO:0005886">
    <property type="term" value="C:plasma membrane"/>
    <property type="evidence" value="ECO:0007669"/>
    <property type="project" value="UniProtKB-SubCell"/>
</dbReference>
<comment type="similarity">
    <text evidence="10">Belongs to the glycosyltransferase 28 family. MurG subfamily.</text>
</comment>
<evidence type="ECO:0000259" key="12">
    <source>
        <dbReference type="Pfam" id="PF03033"/>
    </source>
</evidence>
<gene>
    <name evidence="10" type="primary">murG</name>
    <name evidence="14" type="ORF">NLO413_0071</name>
</gene>
<evidence type="ECO:0000256" key="3">
    <source>
        <dbReference type="ARBA" id="ARBA00022676"/>
    </source>
</evidence>
<evidence type="ECO:0000256" key="5">
    <source>
        <dbReference type="ARBA" id="ARBA00022960"/>
    </source>
</evidence>
<keyword evidence="7 10" id="KW-0472">Membrane</keyword>
<feature type="binding site" evidence="10">
    <location>
        <position position="286"/>
    </location>
    <ligand>
        <name>UDP-N-acetyl-alpha-D-glucosamine</name>
        <dbReference type="ChEBI" id="CHEBI:57705"/>
    </ligand>
</feature>
<evidence type="ECO:0000256" key="11">
    <source>
        <dbReference type="SAM" id="Phobius"/>
    </source>
</evidence>
<feature type="domain" description="Glycosyl transferase family 28 C-terminal" evidence="13">
    <location>
        <begin position="179"/>
        <end position="344"/>
    </location>
</feature>
<keyword evidence="6 10" id="KW-0573">Peptidoglycan synthesis</keyword>
<dbReference type="GO" id="GO:0050511">
    <property type="term" value="F:undecaprenyldiphospho-muramoylpentapeptide beta-N-acetylglucosaminyltransferase activity"/>
    <property type="evidence" value="ECO:0007669"/>
    <property type="project" value="UniProtKB-UniRule"/>
</dbReference>
<feature type="domain" description="Glycosyltransferase family 28 N-terminal" evidence="12">
    <location>
        <begin position="5"/>
        <end position="139"/>
    </location>
</feature>
<keyword evidence="3 10" id="KW-0328">Glycosyltransferase</keyword>
<evidence type="ECO:0000256" key="1">
    <source>
        <dbReference type="ARBA" id="ARBA00022475"/>
    </source>
</evidence>
<evidence type="ECO:0000256" key="8">
    <source>
        <dbReference type="ARBA" id="ARBA00023306"/>
    </source>
</evidence>
<keyword evidence="1 10" id="KW-1003">Cell membrane</keyword>
<reference evidence="14 15" key="1">
    <citation type="submission" date="2015-02" db="EMBL/GenBank/DDBJ databases">
        <title>Genome Sequencing of Rickettsiales.</title>
        <authorList>
            <person name="Daugherty S.C."/>
            <person name="Su Q."/>
            <person name="Abolude K."/>
            <person name="Beier-Sexton M."/>
            <person name="Carlyon J.A."/>
            <person name="Carter R."/>
            <person name="Day N.P."/>
            <person name="Dumler S.J."/>
            <person name="Dyachenko V."/>
            <person name="Godinez A."/>
            <person name="Kurtti T.J."/>
            <person name="Lichay M."/>
            <person name="Mullins K.E."/>
            <person name="Ott S."/>
            <person name="Pappas-Brown V."/>
            <person name="Paris D.H."/>
            <person name="Patel P."/>
            <person name="Richards A.L."/>
            <person name="Sadzewicz L."/>
            <person name="Sears K."/>
            <person name="Seidman D."/>
            <person name="Sengamalay N."/>
            <person name="Stenos J."/>
            <person name="Tallon L.J."/>
            <person name="Vincent G."/>
            <person name="Fraser C.M."/>
            <person name="Munderloh U."/>
            <person name="Dunning-Hotopp J.C."/>
        </authorList>
    </citation>
    <scope>NUCLEOTIDE SEQUENCE [LARGE SCALE GENOMIC DNA]</scope>
    <source>
        <strain evidence="14 15">RAC413</strain>
    </source>
</reference>
<dbReference type="GO" id="GO:0008360">
    <property type="term" value="P:regulation of cell shape"/>
    <property type="evidence" value="ECO:0007669"/>
    <property type="project" value="UniProtKB-KW"/>
</dbReference>
<comment type="caution">
    <text evidence="10">Lacks conserved residue(s) required for the propagation of feature annotation.</text>
</comment>
<evidence type="ECO:0000313" key="15">
    <source>
        <dbReference type="Proteomes" id="UP000033562"/>
    </source>
</evidence>
<feature type="binding site" evidence="10">
    <location>
        <position position="185"/>
    </location>
    <ligand>
        <name>UDP-N-acetyl-alpha-D-glucosamine</name>
        <dbReference type="ChEBI" id="CHEBI:57705"/>
    </ligand>
</feature>
<evidence type="ECO:0000256" key="9">
    <source>
        <dbReference type="ARBA" id="ARBA00023316"/>
    </source>
</evidence>
<evidence type="ECO:0000313" key="14">
    <source>
        <dbReference type="EMBL" id="KJV68710.1"/>
    </source>
</evidence>
<dbReference type="AlphaFoldDB" id="A0A0F3NL02"/>
<dbReference type="InterPro" id="IPR007235">
    <property type="entry name" value="Glyco_trans_28_C"/>
</dbReference>
<dbReference type="InterPro" id="IPR006009">
    <property type="entry name" value="GlcNAc_MurG"/>
</dbReference>
<evidence type="ECO:0000256" key="10">
    <source>
        <dbReference type="HAMAP-Rule" id="MF_00033"/>
    </source>
</evidence>
<dbReference type="OrthoDB" id="9808936at2"/>
<accession>A0A0F3NL02</accession>
<keyword evidence="5 10" id="KW-0133">Cell shape</keyword>
<keyword evidence="9 10" id="KW-0961">Cell wall biogenesis/degradation</keyword>
<sequence>MSKLIVLVAGGTGGHIFPAIELYKTLVQKGYNCILFTDVKFQLYKDMYKYLEVYILPIYRRKGIINKLFFYILMIYSYVLSYIYMYRVRPFLIVGFGGYTSFPVILAAQHKSINVILHEQNSVLGKVNRFFVKYATVIATCLPLIQYVNEDINKKSIRTGNPVDVITNNDFEIKDRLNILVLGGSQGLCSFGNVVAEAIVHLPKNIRNKVFVVQQCNEKNIEVIRKQYDMHYVKCRLSTFFIDIKNILNNAHLIISRAGATTIAEVMLNGKPAIYIPYKYSADNHQLYNAKFLESLNAALCIEEKDLNYLLMKDTLLDLFNNKIKLYTMARNARQYAISDASERLYNIIRKIDLGIPVFT</sequence>
<comment type="pathway">
    <text evidence="10">Cell wall biogenesis; peptidoglycan biosynthesis.</text>
</comment>
<dbReference type="GO" id="GO:0009252">
    <property type="term" value="P:peptidoglycan biosynthetic process"/>
    <property type="evidence" value="ECO:0007669"/>
    <property type="project" value="UniProtKB-UniRule"/>
</dbReference>
<dbReference type="Pfam" id="PF04101">
    <property type="entry name" value="Glyco_tran_28_C"/>
    <property type="match status" value="1"/>
</dbReference>
<dbReference type="HAMAP" id="MF_00033">
    <property type="entry name" value="MurG"/>
    <property type="match status" value="1"/>
</dbReference>
<evidence type="ECO:0000256" key="4">
    <source>
        <dbReference type="ARBA" id="ARBA00022679"/>
    </source>
</evidence>
<dbReference type="EC" id="2.4.1.227" evidence="10"/>
<dbReference type="Gene3D" id="3.40.50.2000">
    <property type="entry name" value="Glycogen Phosphorylase B"/>
    <property type="match status" value="2"/>
</dbReference>
<feature type="binding site" evidence="10">
    <location>
        <position position="121"/>
    </location>
    <ligand>
        <name>UDP-N-acetyl-alpha-D-glucosamine</name>
        <dbReference type="ChEBI" id="CHEBI:57705"/>
    </ligand>
</feature>
<feature type="transmembrane region" description="Helical" evidence="11">
    <location>
        <begin position="68"/>
        <end position="85"/>
    </location>
</feature>
<dbReference type="PATRIC" id="fig|1359163.3.peg.69"/>
<evidence type="ECO:0000256" key="7">
    <source>
        <dbReference type="ARBA" id="ARBA00023136"/>
    </source>
</evidence>
<dbReference type="GO" id="GO:0005975">
    <property type="term" value="P:carbohydrate metabolic process"/>
    <property type="evidence" value="ECO:0007669"/>
    <property type="project" value="InterPro"/>
</dbReference>
<dbReference type="InterPro" id="IPR004276">
    <property type="entry name" value="GlycoTrans_28_N"/>
</dbReference>
<dbReference type="CDD" id="cd03785">
    <property type="entry name" value="GT28_MurG"/>
    <property type="match status" value="1"/>
</dbReference>
<dbReference type="GO" id="GO:0051991">
    <property type="term" value="F:UDP-N-acetyl-D-glucosamine:N-acetylmuramoyl-L-alanyl-D-glutamyl-meso-2,6-diaminopimelyl-D-alanyl-D-alanine-diphosphoundecaprenol 4-beta-N-acetylglucosaminlytransferase activity"/>
    <property type="evidence" value="ECO:0007669"/>
    <property type="project" value="RHEA"/>
</dbReference>
<dbReference type="GO" id="GO:0071555">
    <property type="term" value="P:cell wall organization"/>
    <property type="evidence" value="ECO:0007669"/>
    <property type="project" value="UniProtKB-KW"/>
</dbReference>
<feature type="binding site" evidence="10">
    <location>
        <begin position="12"/>
        <end position="14"/>
    </location>
    <ligand>
        <name>UDP-N-acetyl-alpha-D-glucosamine</name>
        <dbReference type="ChEBI" id="CHEBI:57705"/>
    </ligand>
</feature>
<dbReference type="Proteomes" id="UP000033562">
    <property type="component" value="Unassembled WGS sequence"/>
</dbReference>
<keyword evidence="11" id="KW-0812">Transmembrane</keyword>
<keyword evidence="15" id="KW-1185">Reference proteome</keyword>
<evidence type="ECO:0000256" key="2">
    <source>
        <dbReference type="ARBA" id="ARBA00022618"/>
    </source>
</evidence>
<proteinExistence type="inferred from homology"/>
<dbReference type="UniPathway" id="UPA00219"/>
<name>A0A0F3NL02_9RICK</name>
<evidence type="ECO:0000259" key="13">
    <source>
        <dbReference type="Pfam" id="PF04101"/>
    </source>
</evidence>
<keyword evidence="2 10" id="KW-0132">Cell division</keyword>
<dbReference type="PANTHER" id="PTHR21015">
    <property type="entry name" value="UDP-N-ACETYLGLUCOSAMINE--N-ACETYLMURAMYL-(PENTAPEPTIDE) PYROPHOSPHORYL-UNDECAPRENOL N-ACETYLGLUCOSAMINE TRANSFERASE 1"/>
    <property type="match status" value="1"/>
</dbReference>